<sequence>MVLMVRIFDPVSIKPQLQAAHLRHSPNEPRNLRVLLYPFPARSTSYETDRKVLVLHYKAEANKIFGILLIGQVEDRVEQ</sequence>
<reference evidence="1 2" key="1">
    <citation type="submission" date="2016-02" db="EMBL/GenBank/DDBJ databases">
        <title>Genome analysis of coral dinoflagellate symbionts highlights evolutionary adaptations to a symbiotic lifestyle.</title>
        <authorList>
            <person name="Aranda M."/>
            <person name="Li Y."/>
            <person name="Liew Y.J."/>
            <person name="Baumgarten S."/>
            <person name="Simakov O."/>
            <person name="Wilson M."/>
            <person name="Piel J."/>
            <person name="Ashoor H."/>
            <person name="Bougouffa S."/>
            <person name="Bajic V.B."/>
            <person name="Ryu T."/>
            <person name="Ravasi T."/>
            <person name="Bayer T."/>
            <person name="Micklem G."/>
            <person name="Kim H."/>
            <person name="Bhak J."/>
            <person name="Lajeunesse T.C."/>
            <person name="Voolstra C.R."/>
        </authorList>
    </citation>
    <scope>NUCLEOTIDE SEQUENCE [LARGE SCALE GENOMIC DNA]</scope>
    <source>
        <strain evidence="1 2">CCMP2467</strain>
    </source>
</reference>
<accession>A0A1Q9BQD6</accession>
<evidence type="ECO:0000313" key="1">
    <source>
        <dbReference type="EMBL" id="OLP72770.1"/>
    </source>
</evidence>
<proteinExistence type="predicted"/>
<dbReference type="AlphaFoldDB" id="A0A1Q9BQD6"/>
<organism evidence="1 2">
    <name type="scientific">Symbiodinium microadriaticum</name>
    <name type="common">Dinoflagellate</name>
    <name type="synonym">Zooxanthella microadriatica</name>
    <dbReference type="NCBI Taxonomy" id="2951"/>
    <lineage>
        <taxon>Eukaryota</taxon>
        <taxon>Sar</taxon>
        <taxon>Alveolata</taxon>
        <taxon>Dinophyceae</taxon>
        <taxon>Suessiales</taxon>
        <taxon>Symbiodiniaceae</taxon>
        <taxon>Symbiodinium</taxon>
    </lineage>
</organism>
<comment type="caution">
    <text evidence="1">The sequence shown here is derived from an EMBL/GenBank/DDBJ whole genome shotgun (WGS) entry which is preliminary data.</text>
</comment>
<dbReference type="Proteomes" id="UP000186817">
    <property type="component" value="Unassembled WGS sequence"/>
</dbReference>
<feature type="non-terminal residue" evidence="1">
    <location>
        <position position="79"/>
    </location>
</feature>
<dbReference type="EMBL" id="LSRX01007048">
    <property type="protein sequence ID" value="OLP72770.1"/>
    <property type="molecule type" value="Genomic_DNA"/>
</dbReference>
<gene>
    <name evidence="1" type="ORF">AK812_SmicGene48091</name>
</gene>
<keyword evidence="2" id="KW-1185">Reference proteome</keyword>
<dbReference type="OrthoDB" id="410781at2759"/>
<protein>
    <submittedName>
        <fullName evidence="1">Uncharacterized protein</fullName>
    </submittedName>
</protein>
<name>A0A1Q9BQD6_SYMMI</name>
<evidence type="ECO:0000313" key="2">
    <source>
        <dbReference type="Proteomes" id="UP000186817"/>
    </source>
</evidence>